<dbReference type="PANTHER" id="PTHR34235">
    <property type="entry name" value="SLR1203 PROTEIN-RELATED"/>
    <property type="match status" value="1"/>
</dbReference>
<accession>A0A6M0K694</accession>
<dbReference type="Proteomes" id="UP000483379">
    <property type="component" value="Unassembled WGS sequence"/>
</dbReference>
<organism evidence="1 2">
    <name type="scientific">Thiorhodococcus minor</name>
    <dbReference type="NCBI Taxonomy" id="57489"/>
    <lineage>
        <taxon>Bacteria</taxon>
        <taxon>Pseudomonadati</taxon>
        <taxon>Pseudomonadota</taxon>
        <taxon>Gammaproteobacteria</taxon>
        <taxon>Chromatiales</taxon>
        <taxon>Chromatiaceae</taxon>
        <taxon>Thiorhodococcus</taxon>
    </lineage>
</organism>
<dbReference type="InterPro" id="IPR002636">
    <property type="entry name" value="DUF29"/>
</dbReference>
<sequence>MGHRTDYEADILNWSREQAQLLRAGRFDQLDLEHLADEIEDVGKSEQRELAHRMALLLAHLLKWSYQPERRGASWEITIRNQRKGILRRLKKTPSLKNDLSDEDWWDGVWEDATVQAAQETGLGSFPEDCPWSVEEVLDAEWLPTAP</sequence>
<name>A0A6M0K694_9GAMM</name>
<evidence type="ECO:0000313" key="1">
    <source>
        <dbReference type="EMBL" id="NEV64831.1"/>
    </source>
</evidence>
<dbReference type="AlphaFoldDB" id="A0A6M0K694"/>
<proteinExistence type="predicted"/>
<dbReference type="RefSeq" id="WP_164455969.1">
    <property type="nucleotide sequence ID" value="NZ_JAAIJQ010000115.1"/>
</dbReference>
<keyword evidence="2" id="KW-1185">Reference proteome</keyword>
<reference evidence="1 2" key="1">
    <citation type="submission" date="2020-02" db="EMBL/GenBank/DDBJ databases">
        <title>Genome sequences of Thiorhodococcus mannitoliphagus and Thiorhodococcus minor, purple sulfur photosynthetic bacteria in the gammaproteobacterial family, Chromatiaceae.</title>
        <authorList>
            <person name="Aviles F.A."/>
            <person name="Meyer T.E."/>
            <person name="Kyndt J.A."/>
        </authorList>
    </citation>
    <scope>NUCLEOTIDE SEQUENCE [LARGE SCALE GENOMIC DNA]</scope>
    <source>
        <strain evidence="1 2">DSM 11518</strain>
    </source>
</reference>
<protein>
    <submittedName>
        <fullName evidence="1">DUF29 domain-containing protein</fullName>
    </submittedName>
</protein>
<comment type="caution">
    <text evidence="1">The sequence shown here is derived from an EMBL/GenBank/DDBJ whole genome shotgun (WGS) entry which is preliminary data.</text>
</comment>
<dbReference type="EMBL" id="JAAIJQ010000115">
    <property type="protein sequence ID" value="NEV64831.1"/>
    <property type="molecule type" value="Genomic_DNA"/>
</dbReference>
<dbReference type="Pfam" id="PF01724">
    <property type="entry name" value="DUF29"/>
    <property type="match status" value="1"/>
</dbReference>
<dbReference type="Gene3D" id="1.20.1220.20">
    <property type="entry name" value="Uncharcterised protein PF01724"/>
    <property type="match status" value="1"/>
</dbReference>
<gene>
    <name evidence="1" type="ORF">G3446_23685</name>
</gene>
<evidence type="ECO:0000313" key="2">
    <source>
        <dbReference type="Proteomes" id="UP000483379"/>
    </source>
</evidence>